<reference evidence="3" key="1">
    <citation type="submission" date="2018-11" db="EMBL/GenBank/DDBJ databases">
        <authorList>
            <person name="Alioto T."/>
            <person name="Alioto T."/>
        </authorList>
    </citation>
    <scope>NUCLEOTIDE SEQUENCE</scope>
</reference>
<dbReference type="OrthoDB" id="8830353at2759"/>
<feature type="domain" description="PiggyBac transposable element-derived protein" evidence="2">
    <location>
        <begin position="225"/>
        <end position="288"/>
    </location>
</feature>
<sequence>MSFTEDGNSDADISDSFVTDAEDSENEINRPGNLRNGPWFTIIEPNSFVIDRLPSFSPDHGPVGFDANLSPYDYFEKFISEDDNSLFDIIVEETNRYATTTLNANDPTPQGRGNNWKPVSKQELSAFFGLLLAMGIVRKPSYASYWENGNKNALTYTPNFPQIMSRNRFQEILRFLHCNDNALAVERGQAGYDPLHKVANIIEFFNRTFEENYSNNYDTKNRAGSAKMTRKPNSKGKVVKAPALVHKYNETMGGVDLGDQFIAQYEPQFRSLKLWKKILFNLLMTATVMIKTGRCSGTSLVYVHGWFRTFMQSCRSIIVEDRVCCERNSMTGVSCTDETAKWNRGTTRNIEPKPLVSIQLKKPKLGENTMGNENVPGLRDTPFYVSKEEFKEAVNASPMLPLFEIKGTIMNKSFKSNPSVRTQESIEQVHGEHNDLSSCAKCVQFLSKYVFLTDSQVVRLQTETTLQSKSLLWKDCRKLRITASSAHKVPVKETTDSTNFIREHLHPKFVGNKFTKHGQQGEIDAKVYLNSNGHQVQEKGICVSQQENWLSASPDGIFDGQTLLEIKCPVPSSSWSTLDQLFESGKYDVGKDENGDLVVKEKGSRGIYLQVQLTMYCTGLKQCKLLVWLGVDEHKYIDILYNETYVNNQVTRLKTFYVKKLLPCLVNEIQDDRLMMSKSFCKVYAYLIIYINTCTFA</sequence>
<evidence type="ECO:0008006" key="5">
    <source>
        <dbReference type="Google" id="ProtNLM"/>
    </source>
</evidence>
<dbReference type="Gene3D" id="3.90.320.10">
    <property type="match status" value="1"/>
</dbReference>
<proteinExistence type="predicted"/>
<evidence type="ECO:0000313" key="3">
    <source>
        <dbReference type="EMBL" id="VDI18360.1"/>
    </source>
</evidence>
<gene>
    <name evidence="3" type="ORF">MGAL_10B079698</name>
</gene>
<dbReference type="SUPFAM" id="SSF52980">
    <property type="entry name" value="Restriction endonuclease-like"/>
    <property type="match status" value="1"/>
</dbReference>
<dbReference type="Proteomes" id="UP000596742">
    <property type="component" value="Unassembled WGS sequence"/>
</dbReference>
<keyword evidence="4" id="KW-1185">Reference proteome</keyword>
<dbReference type="CDD" id="cd22343">
    <property type="entry name" value="PDDEXK_lambda_exonuclease-like"/>
    <property type="match status" value="1"/>
</dbReference>
<dbReference type="Pfam" id="PF13843">
    <property type="entry name" value="DDE_Tnp_1_7"/>
    <property type="match status" value="2"/>
</dbReference>
<dbReference type="InterPro" id="IPR011604">
    <property type="entry name" value="PDDEXK-like_dom_sf"/>
</dbReference>
<dbReference type="Pfam" id="PF09588">
    <property type="entry name" value="YqaJ"/>
    <property type="match status" value="1"/>
</dbReference>
<protein>
    <recommendedName>
        <fullName evidence="5">PiggyBac transposable element-derived protein domain-containing protein</fullName>
    </recommendedName>
</protein>
<dbReference type="InterPro" id="IPR011335">
    <property type="entry name" value="Restrct_endonuc-II-like"/>
</dbReference>
<organism evidence="3 4">
    <name type="scientific">Mytilus galloprovincialis</name>
    <name type="common">Mediterranean mussel</name>
    <dbReference type="NCBI Taxonomy" id="29158"/>
    <lineage>
        <taxon>Eukaryota</taxon>
        <taxon>Metazoa</taxon>
        <taxon>Spiralia</taxon>
        <taxon>Lophotrochozoa</taxon>
        <taxon>Mollusca</taxon>
        <taxon>Bivalvia</taxon>
        <taxon>Autobranchia</taxon>
        <taxon>Pteriomorphia</taxon>
        <taxon>Mytilida</taxon>
        <taxon>Mytiloidea</taxon>
        <taxon>Mytilidae</taxon>
        <taxon>Mytilinae</taxon>
        <taxon>Mytilus</taxon>
    </lineage>
</organism>
<evidence type="ECO:0000313" key="4">
    <source>
        <dbReference type="Proteomes" id="UP000596742"/>
    </source>
</evidence>
<dbReference type="PANTHER" id="PTHR46599">
    <property type="entry name" value="PIGGYBAC TRANSPOSABLE ELEMENT-DERIVED PROTEIN 4"/>
    <property type="match status" value="1"/>
</dbReference>
<feature type="domain" description="PiggyBac transposable element-derived protein" evidence="2">
    <location>
        <begin position="70"/>
        <end position="215"/>
    </location>
</feature>
<name>A0A8B6DGP1_MYTGA</name>
<dbReference type="EMBL" id="UYJE01003331">
    <property type="protein sequence ID" value="VDI18360.1"/>
    <property type="molecule type" value="Genomic_DNA"/>
</dbReference>
<feature type="domain" description="YqaJ viral recombinase" evidence="1">
    <location>
        <begin position="473"/>
        <end position="620"/>
    </location>
</feature>
<accession>A0A8B6DGP1</accession>
<dbReference type="PANTHER" id="PTHR46599:SF3">
    <property type="entry name" value="PIGGYBAC TRANSPOSABLE ELEMENT-DERIVED PROTEIN 4"/>
    <property type="match status" value="1"/>
</dbReference>
<evidence type="ECO:0000259" key="2">
    <source>
        <dbReference type="Pfam" id="PF13843"/>
    </source>
</evidence>
<dbReference type="InterPro" id="IPR019080">
    <property type="entry name" value="YqaJ_viral_recombinase"/>
</dbReference>
<evidence type="ECO:0000259" key="1">
    <source>
        <dbReference type="Pfam" id="PF09588"/>
    </source>
</evidence>
<dbReference type="GO" id="GO:0006281">
    <property type="term" value="P:DNA repair"/>
    <property type="evidence" value="ECO:0007669"/>
    <property type="project" value="UniProtKB-ARBA"/>
</dbReference>
<dbReference type="AlphaFoldDB" id="A0A8B6DGP1"/>
<comment type="caution">
    <text evidence="3">The sequence shown here is derived from an EMBL/GenBank/DDBJ whole genome shotgun (WGS) entry which is preliminary data.</text>
</comment>
<dbReference type="InterPro" id="IPR029526">
    <property type="entry name" value="PGBD"/>
</dbReference>